<evidence type="ECO:0000313" key="3">
    <source>
        <dbReference type="Proteomes" id="UP000681425"/>
    </source>
</evidence>
<proteinExistence type="predicted"/>
<dbReference type="InterPro" id="IPR038765">
    <property type="entry name" value="Papain-like_cys_pep_sf"/>
</dbReference>
<dbReference type="AlphaFoldDB" id="A0A975Q419"/>
<dbReference type="SUPFAM" id="SSF54001">
    <property type="entry name" value="Cysteine proteinases"/>
    <property type="match status" value="1"/>
</dbReference>
<evidence type="ECO:0000313" key="2">
    <source>
        <dbReference type="EMBL" id="QUT08351.1"/>
    </source>
</evidence>
<dbReference type="Pfam" id="PF12969">
    <property type="entry name" value="DUF3857"/>
    <property type="match status" value="1"/>
</dbReference>
<dbReference type="EMBL" id="CP073910">
    <property type="protein sequence ID" value="QUT08351.1"/>
    <property type="molecule type" value="Genomic_DNA"/>
</dbReference>
<organism evidence="2 3">
    <name type="scientific">Sphingobium phenoxybenzoativorans</name>
    <dbReference type="NCBI Taxonomy" id="1592790"/>
    <lineage>
        <taxon>Bacteria</taxon>
        <taxon>Pseudomonadati</taxon>
        <taxon>Pseudomonadota</taxon>
        <taxon>Alphaproteobacteria</taxon>
        <taxon>Sphingomonadales</taxon>
        <taxon>Sphingomonadaceae</taxon>
        <taxon>Sphingobium</taxon>
    </lineage>
</organism>
<sequence>MTGSLRRDIVGLLLAHYARPHTEILTVPNALQLGNLSITWNPAAGSPTVHAIKIYRGNETIDVLAGAAFEILRREDQLEAARLDGLLTAVLRIADLRVGDELEVSITVHANDPTLGNNDAGILFIAATPAAGRYHIGLSWEKDRKPTVKITPELATVAQTSDGAMDVRLDNPPLLTPPANTPPRYQWQRIVEYSSFRDWAAISRHFAPLFAKAARLSGGSSLKTEVARIVAANTSPIDRVAAALHLVQQDVRYVYVGLNGSNLTPATADETWVRRYGDCKGKTALLLALLAEMGIEAEPVLVNNSGGDDGMDERLPSPRMFDHVLVRVKINGAIYWLDGTLPPVVPPSVSPAFPYRWVLPLTAQGDSIQALAWHPFPVPQEITLTEIDARAGFEAPAKVTSTTIMRGIKGLQQQVQLAGIAADQLTNGLRQQMVGGTWQTIDDVKWRYDQKAQASILTVAGTWMVDWDDDGDGAKSLSLVGGGFSPPERRTRAGDKSLPYYNEPDFNCYATTVRLPTSTKVANWTTNEGFDTHIFGRNYYRAFEIREGAVRMIRGSRIEQQEIDAASAEKDNDRIAKFDNSRAWIYYNPVSKTVVSEHETIVPATYDIDWTSDQVPCLAPGTRR</sequence>
<protein>
    <submittedName>
        <fullName evidence="2">DUF3857 domain-containing protein</fullName>
    </submittedName>
</protein>
<dbReference type="KEGG" id="spph:KFK14_19055"/>
<keyword evidence="3" id="KW-1185">Reference proteome</keyword>
<evidence type="ECO:0000259" key="1">
    <source>
        <dbReference type="Pfam" id="PF12969"/>
    </source>
</evidence>
<dbReference type="Gene3D" id="3.10.620.30">
    <property type="match status" value="1"/>
</dbReference>
<dbReference type="Gene3D" id="2.60.40.3140">
    <property type="match status" value="1"/>
</dbReference>
<reference evidence="2" key="1">
    <citation type="submission" date="2021-04" db="EMBL/GenBank/DDBJ databases">
        <title>Isolation of p-tert-butylphenol degrading bacteria Sphingobium phenoxybenzoativorans Tas13 from active sludge.</title>
        <authorList>
            <person name="Li Y."/>
        </authorList>
    </citation>
    <scope>NUCLEOTIDE SEQUENCE</scope>
    <source>
        <strain evidence="2">Tas13</strain>
    </source>
</reference>
<gene>
    <name evidence="2" type="ORF">KFK14_19055</name>
</gene>
<feature type="domain" description="DUF3857" evidence="1">
    <location>
        <begin position="28"/>
        <end position="157"/>
    </location>
</feature>
<dbReference type="InterPro" id="IPR024618">
    <property type="entry name" value="DUF3857"/>
</dbReference>
<name>A0A975Q419_9SPHN</name>
<accession>A0A975Q419</accession>
<dbReference type="Proteomes" id="UP000681425">
    <property type="component" value="Chromosome"/>
</dbReference>